<keyword evidence="4" id="KW-1185">Reference proteome</keyword>
<evidence type="ECO:0000313" key="3">
    <source>
        <dbReference type="EMBL" id="CAD6230147.1"/>
    </source>
</evidence>
<dbReference type="Proteomes" id="UP000604825">
    <property type="component" value="Unassembled WGS sequence"/>
</dbReference>
<feature type="region of interest" description="Disordered" evidence="1">
    <location>
        <begin position="1"/>
        <end position="27"/>
    </location>
</feature>
<accession>A0A811NZY4</accession>
<feature type="transmembrane region" description="Helical" evidence="2">
    <location>
        <begin position="128"/>
        <end position="150"/>
    </location>
</feature>
<feature type="transmembrane region" description="Helical" evidence="2">
    <location>
        <begin position="278"/>
        <end position="299"/>
    </location>
</feature>
<feature type="transmembrane region" description="Helical" evidence="2">
    <location>
        <begin position="171"/>
        <end position="195"/>
    </location>
</feature>
<dbReference type="AlphaFoldDB" id="A0A811NZY4"/>
<name>A0A811NZY4_9POAL</name>
<evidence type="ECO:0000313" key="4">
    <source>
        <dbReference type="Proteomes" id="UP000604825"/>
    </source>
</evidence>
<keyword evidence="2" id="KW-0812">Transmembrane</keyword>
<evidence type="ECO:0000256" key="1">
    <source>
        <dbReference type="SAM" id="MobiDB-lite"/>
    </source>
</evidence>
<gene>
    <name evidence="3" type="ORF">NCGR_LOCUS20546</name>
</gene>
<dbReference type="GO" id="GO:0009507">
    <property type="term" value="C:chloroplast"/>
    <property type="evidence" value="ECO:0007669"/>
    <property type="project" value="TreeGrafter"/>
</dbReference>
<reference evidence="3" key="1">
    <citation type="submission" date="2020-10" db="EMBL/GenBank/DDBJ databases">
        <authorList>
            <person name="Han B."/>
            <person name="Lu T."/>
            <person name="Zhao Q."/>
            <person name="Huang X."/>
            <person name="Zhao Y."/>
        </authorList>
    </citation>
    <scope>NUCLEOTIDE SEQUENCE</scope>
</reference>
<evidence type="ECO:0000256" key="2">
    <source>
        <dbReference type="SAM" id="Phobius"/>
    </source>
</evidence>
<dbReference type="EMBL" id="CAJGYO010000005">
    <property type="protein sequence ID" value="CAD6230147.1"/>
    <property type="molecule type" value="Genomic_DNA"/>
</dbReference>
<sequence>MAAVASPALRLRPRAASPSAPSSSAPPRCRFGSFSHSCFRFARPFRVQRVNGSAMQHLGTIKGQVLSSISDHDGRLHIKRTICFAATDKQEPVVSLTSDMPVLQETESGTKVTPASENSYFAGRGADFLILFFTEALFYGGVAIFVFLIDKVWRPLQQVAPKSYIWSKSRFFRISSVTTMVLSLIIPLLTMGMVWPWTGPAASATLAPYLVGLVVQFAFEQYARHRKSPSWPVIPIIFKVYRLHQLNRAAQLVTALTFSVRGTETTNQTLAIMNSLGALLTVLQILGVICVWSLSSFLMRSWDFARRRRASAMKVGEEKALCRRDKTRAKGAIHVDRETLRKGSSGPPV</sequence>
<dbReference type="PANTHER" id="PTHR33918:SF2">
    <property type="entry name" value="OS01G0704200 PROTEIN"/>
    <property type="match status" value="1"/>
</dbReference>
<protein>
    <submittedName>
        <fullName evidence="3">Uncharacterized protein</fullName>
    </submittedName>
</protein>
<organism evidence="3 4">
    <name type="scientific">Miscanthus lutarioriparius</name>
    <dbReference type="NCBI Taxonomy" id="422564"/>
    <lineage>
        <taxon>Eukaryota</taxon>
        <taxon>Viridiplantae</taxon>
        <taxon>Streptophyta</taxon>
        <taxon>Embryophyta</taxon>
        <taxon>Tracheophyta</taxon>
        <taxon>Spermatophyta</taxon>
        <taxon>Magnoliopsida</taxon>
        <taxon>Liliopsida</taxon>
        <taxon>Poales</taxon>
        <taxon>Poaceae</taxon>
        <taxon>PACMAD clade</taxon>
        <taxon>Panicoideae</taxon>
        <taxon>Andropogonodae</taxon>
        <taxon>Andropogoneae</taxon>
        <taxon>Saccharinae</taxon>
        <taxon>Miscanthus</taxon>
    </lineage>
</organism>
<proteinExistence type="predicted"/>
<keyword evidence="2" id="KW-0472">Membrane</keyword>
<dbReference type="PANTHER" id="PTHR33918">
    <property type="entry name" value="OS01G0704200 PROTEIN"/>
    <property type="match status" value="1"/>
</dbReference>
<dbReference type="OrthoDB" id="1927955at2759"/>
<comment type="caution">
    <text evidence="3">The sequence shown here is derived from an EMBL/GenBank/DDBJ whole genome shotgun (WGS) entry which is preliminary data.</text>
</comment>
<feature type="transmembrane region" description="Helical" evidence="2">
    <location>
        <begin position="201"/>
        <end position="219"/>
    </location>
</feature>
<keyword evidence="2" id="KW-1133">Transmembrane helix</keyword>